<dbReference type="RefSeq" id="WP_072985556.1">
    <property type="nucleotide sequence ID" value="NZ_FQZB01000005.1"/>
</dbReference>
<name>A0A1M6EYM4_9CLOT</name>
<dbReference type="AlphaFoldDB" id="A0A1M6EYM4"/>
<organism evidence="1 2">
    <name type="scientific">Clostridium cavendishii DSM 21758</name>
    <dbReference type="NCBI Taxonomy" id="1121302"/>
    <lineage>
        <taxon>Bacteria</taxon>
        <taxon>Bacillati</taxon>
        <taxon>Bacillota</taxon>
        <taxon>Clostridia</taxon>
        <taxon>Eubacteriales</taxon>
        <taxon>Clostridiaceae</taxon>
        <taxon>Clostridium</taxon>
    </lineage>
</organism>
<reference evidence="1 2" key="1">
    <citation type="submission" date="2016-11" db="EMBL/GenBank/DDBJ databases">
        <authorList>
            <person name="Jaros S."/>
            <person name="Januszkiewicz K."/>
            <person name="Wedrychowicz H."/>
        </authorList>
    </citation>
    <scope>NUCLEOTIDE SEQUENCE [LARGE SCALE GENOMIC DNA]</scope>
    <source>
        <strain evidence="1 2">DSM 21758</strain>
    </source>
</reference>
<accession>A0A1M6EYM4</accession>
<dbReference type="STRING" id="1121302.SAMN02745163_00984"/>
<evidence type="ECO:0000313" key="1">
    <source>
        <dbReference type="EMBL" id="SHI90489.1"/>
    </source>
</evidence>
<dbReference type="EMBL" id="FQZB01000005">
    <property type="protein sequence ID" value="SHI90489.1"/>
    <property type="molecule type" value="Genomic_DNA"/>
</dbReference>
<keyword evidence="2" id="KW-1185">Reference proteome</keyword>
<dbReference type="Proteomes" id="UP000184310">
    <property type="component" value="Unassembled WGS sequence"/>
</dbReference>
<evidence type="ECO:0000313" key="2">
    <source>
        <dbReference type="Proteomes" id="UP000184310"/>
    </source>
</evidence>
<sequence>MLNNYIESEINSTTKNNFYNNSFLRRFFEKFTSTISKEDKERLVDPCKNLNKKRYAYTTGILSRVANTNAIRITLLNLNNGIEHLEIGVYDWTKNVSECFYYNKISLNQYKGKVIDIILKDNSYDDILNVELFEVRLYPYTEAVKVNIFSVNLENN</sequence>
<protein>
    <submittedName>
        <fullName evidence="1">Uncharacterized protein</fullName>
    </submittedName>
</protein>
<gene>
    <name evidence="1" type="ORF">SAMN02745163_00984</name>
</gene>
<proteinExistence type="predicted"/>